<feature type="signal peptide" evidence="2">
    <location>
        <begin position="1"/>
        <end position="17"/>
    </location>
</feature>
<dbReference type="AlphaFoldDB" id="Q758R5"/>
<dbReference type="InterPro" id="IPR053088">
    <property type="entry name" value="Beta-glucosidase/SUN-like"/>
</dbReference>
<evidence type="ECO:0000256" key="2">
    <source>
        <dbReference type="SAM" id="SignalP"/>
    </source>
</evidence>
<dbReference type="InParanoid" id="Q758R5"/>
<dbReference type="HOGENOM" id="CLU_026108_0_0_1"/>
<accession>Q758R5</accession>
<dbReference type="STRING" id="284811.Q758R5"/>
<dbReference type="KEGG" id="ago:AGOS_AEL312C"/>
<reference evidence="3 4" key="1">
    <citation type="journal article" date="2004" name="Science">
        <title>The Ashbya gossypii genome as a tool for mapping the ancient Saccharomyces cerevisiae genome.</title>
        <authorList>
            <person name="Dietrich F.S."/>
            <person name="Voegeli S."/>
            <person name="Brachat S."/>
            <person name="Lerch A."/>
            <person name="Gates K."/>
            <person name="Steiner S."/>
            <person name="Mohr C."/>
            <person name="Pohlmann R."/>
            <person name="Luedi P."/>
            <person name="Choi S."/>
            <person name="Wing R.A."/>
            <person name="Flavier A."/>
            <person name="Gaffney T.D."/>
            <person name="Philippsen P."/>
        </authorList>
    </citation>
    <scope>NUCLEOTIDE SEQUENCE [LARGE SCALE GENOMIC DNA]</scope>
    <source>
        <strain evidence="4">ATCC 10895 / CBS 109.51 / FGSC 9923 / NRRL Y-1056</strain>
    </source>
</reference>
<dbReference type="Pfam" id="PF03856">
    <property type="entry name" value="SUN"/>
    <property type="match status" value="1"/>
</dbReference>
<dbReference type="PANTHER" id="PTHR31654:SF0">
    <property type="entry name" value="SECRETED BETA-GLUCOSIDASE ADG3-RELATED"/>
    <property type="match status" value="1"/>
</dbReference>
<dbReference type="eggNOG" id="ENOG502QWHV">
    <property type="taxonomic scope" value="Eukaryota"/>
</dbReference>
<name>Q758R5_EREGS</name>
<organism evidence="3 4">
    <name type="scientific">Eremothecium gossypii (strain ATCC 10895 / CBS 109.51 / FGSC 9923 / NRRL Y-1056)</name>
    <name type="common">Yeast</name>
    <name type="synonym">Ashbya gossypii</name>
    <dbReference type="NCBI Taxonomy" id="284811"/>
    <lineage>
        <taxon>Eukaryota</taxon>
        <taxon>Fungi</taxon>
        <taxon>Dikarya</taxon>
        <taxon>Ascomycota</taxon>
        <taxon>Saccharomycotina</taxon>
        <taxon>Saccharomycetes</taxon>
        <taxon>Saccharomycetales</taxon>
        <taxon>Saccharomycetaceae</taxon>
        <taxon>Eremothecium</taxon>
    </lineage>
</organism>
<comment type="similarity">
    <text evidence="1">Belongs to the SUN family.</text>
</comment>
<dbReference type="PANTHER" id="PTHR31654">
    <property type="entry name" value="SECRETED BETA-GLUCOSIDASE ADG3-RELATED"/>
    <property type="match status" value="1"/>
</dbReference>
<protein>
    <submittedName>
        <fullName evidence="3">AEL312Cp</fullName>
    </submittedName>
</protein>
<dbReference type="OMA" id="NVAFCQT"/>
<dbReference type="GeneID" id="4620721"/>
<dbReference type="Proteomes" id="UP000000591">
    <property type="component" value="Chromosome V"/>
</dbReference>
<dbReference type="RefSeq" id="NP_984548.1">
    <property type="nucleotide sequence ID" value="NM_209901.1"/>
</dbReference>
<keyword evidence="2" id="KW-0732">Signal</keyword>
<dbReference type="FunCoup" id="Q758R5">
    <property type="interactions" value="23"/>
</dbReference>
<reference evidence="4" key="2">
    <citation type="journal article" date="2013" name="G3 (Bethesda)">
        <title>Genomes of Ashbya fungi isolated from insects reveal four mating-type loci, numerous translocations, lack of transposons, and distinct gene duplications.</title>
        <authorList>
            <person name="Dietrich F.S."/>
            <person name="Voegeli S."/>
            <person name="Kuo S."/>
            <person name="Philippsen P."/>
        </authorList>
    </citation>
    <scope>GENOME REANNOTATION</scope>
    <source>
        <strain evidence="4">ATCC 10895 / CBS 109.51 / FGSC 9923 / NRRL Y-1056</strain>
    </source>
</reference>
<gene>
    <name evidence="3" type="ORF">AGOS_AEL312C</name>
</gene>
<keyword evidence="4" id="KW-1185">Reference proteome</keyword>
<sequence>MKSTLLLSAAAAAVAQGATINQSKAQEVQTGTCAFPHGKGMVAVQTEGKNAGWAMHSDQECKPGTWCPYACPAGQLMGQWNPQVTAYTYPGSMEGGLFCDESGNLQTPYPDKPYCYDGKGTVIAENKAGADVAFCQTVLPGNEEMLIPTLVGGGSSQTLAVPGTDYWAGTAAHYYVNPPGVSVKDACIWGTKENARGNWAPYVTGANQDAEGNTFVTVGWNPIYLEPETPFRNVKPSYGLRIVCDNEEDCVGLPCGIDPSVNGVNEIQGSGSTGAGGANFCVVTAKKGAKARVEVFSTGGNAKRSLEHTHNRGNLSDIHRTVTTIAMN</sequence>
<dbReference type="InterPro" id="IPR005556">
    <property type="entry name" value="SUN"/>
</dbReference>
<evidence type="ECO:0000313" key="3">
    <source>
        <dbReference type="EMBL" id="AAS52372.1"/>
    </source>
</evidence>
<feature type="chain" id="PRO_5004286509" evidence="2">
    <location>
        <begin position="18"/>
        <end position="328"/>
    </location>
</feature>
<proteinExistence type="inferred from homology"/>
<dbReference type="EMBL" id="AE016818">
    <property type="protein sequence ID" value="AAS52372.1"/>
    <property type="molecule type" value="Genomic_DNA"/>
</dbReference>
<dbReference type="OrthoDB" id="5554151at2759"/>
<evidence type="ECO:0000313" key="4">
    <source>
        <dbReference type="Proteomes" id="UP000000591"/>
    </source>
</evidence>
<evidence type="ECO:0000256" key="1">
    <source>
        <dbReference type="ARBA" id="ARBA00010579"/>
    </source>
</evidence>